<organism evidence="1 2">
    <name type="scientific">Ciona intestinalis</name>
    <name type="common">Transparent sea squirt</name>
    <name type="synonym">Ascidia intestinalis</name>
    <dbReference type="NCBI Taxonomy" id="7719"/>
    <lineage>
        <taxon>Eukaryota</taxon>
        <taxon>Metazoa</taxon>
        <taxon>Chordata</taxon>
        <taxon>Tunicata</taxon>
        <taxon>Ascidiacea</taxon>
        <taxon>Phlebobranchia</taxon>
        <taxon>Cionidae</taxon>
        <taxon>Ciona</taxon>
    </lineage>
</organism>
<dbReference type="InParanoid" id="H2XQU7"/>
<name>H2XQU7_CIOIN</name>
<dbReference type="GO" id="GO:0005615">
    <property type="term" value="C:extracellular space"/>
    <property type="evidence" value="ECO:0000318"/>
    <property type="project" value="GO_Central"/>
</dbReference>
<reference evidence="1" key="3">
    <citation type="submission" date="2025-09" db="UniProtKB">
        <authorList>
            <consortium name="Ensembl"/>
        </authorList>
    </citation>
    <scope>IDENTIFICATION</scope>
</reference>
<proteinExistence type="predicted"/>
<sequence>MLNSMSNVFFGYTLLSARNGRFTSSTELAAVMREYLQIISGIPDSSAYVERSVQAISNFNQQITDQVPDFYNYIYDSVDQISDGGNDMYDGGNQIYFGQGRSLQRAVYNRTYSLSGHFFATSAIHPFTALMWVTGNERSDNYTIEVRSNLGSDGNGLLTRFSGSMYLNNYLVMYRTFQVHG</sequence>
<dbReference type="Proteomes" id="UP000008144">
    <property type="component" value="Unassembled WGS sequence"/>
</dbReference>
<accession>H2XQU7</accession>
<dbReference type="GeneTree" id="ENSGT00660000097127"/>
<keyword evidence="2" id="KW-1185">Reference proteome</keyword>
<dbReference type="GO" id="GO:0070492">
    <property type="term" value="F:oligosaccharide binding"/>
    <property type="evidence" value="ECO:0000318"/>
    <property type="project" value="GO_Central"/>
</dbReference>
<reference evidence="2" key="1">
    <citation type="journal article" date="2002" name="Science">
        <title>The draft genome of Ciona intestinalis: insights into chordate and vertebrate origins.</title>
        <authorList>
            <person name="Dehal P."/>
            <person name="Satou Y."/>
            <person name="Campbell R.K."/>
            <person name="Chapman J."/>
            <person name="Degnan B."/>
            <person name="De Tomaso A."/>
            <person name="Davidson B."/>
            <person name="Di Gregorio A."/>
            <person name="Gelpke M."/>
            <person name="Goodstein D.M."/>
            <person name="Harafuji N."/>
            <person name="Hastings K.E."/>
            <person name="Ho I."/>
            <person name="Hotta K."/>
            <person name="Huang W."/>
            <person name="Kawashima T."/>
            <person name="Lemaire P."/>
            <person name="Martinez D."/>
            <person name="Meinertzhagen I.A."/>
            <person name="Necula S."/>
            <person name="Nonaka M."/>
            <person name="Putnam N."/>
            <person name="Rash S."/>
            <person name="Saiga H."/>
            <person name="Satake M."/>
            <person name="Terry A."/>
            <person name="Yamada L."/>
            <person name="Wang H.G."/>
            <person name="Awazu S."/>
            <person name="Azumi K."/>
            <person name="Boore J."/>
            <person name="Branno M."/>
            <person name="Chin-Bow S."/>
            <person name="DeSantis R."/>
            <person name="Doyle S."/>
            <person name="Francino P."/>
            <person name="Keys D.N."/>
            <person name="Haga S."/>
            <person name="Hayashi H."/>
            <person name="Hino K."/>
            <person name="Imai K.S."/>
            <person name="Inaba K."/>
            <person name="Kano S."/>
            <person name="Kobayashi K."/>
            <person name="Kobayashi M."/>
            <person name="Lee B.I."/>
            <person name="Makabe K.W."/>
            <person name="Manohar C."/>
            <person name="Matassi G."/>
            <person name="Medina M."/>
            <person name="Mochizuki Y."/>
            <person name="Mount S."/>
            <person name="Morishita T."/>
            <person name="Miura S."/>
            <person name="Nakayama A."/>
            <person name="Nishizaka S."/>
            <person name="Nomoto H."/>
            <person name="Ohta F."/>
            <person name="Oishi K."/>
            <person name="Rigoutsos I."/>
            <person name="Sano M."/>
            <person name="Sasaki A."/>
            <person name="Sasakura Y."/>
            <person name="Shoguchi E."/>
            <person name="Shin-i T."/>
            <person name="Spagnuolo A."/>
            <person name="Stainier D."/>
            <person name="Suzuki M.M."/>
            <person name="Tassy O."/>
            <person name="Takatori N."/>
            <person name="Tokuoka M."/>
            <person name="Yagi K."/>
            <person name="Yoshizaki F."/>
            <person name="Wada S."/>
            <person name="Zhang C."/>
            <person name="Hyatt P.D."/>
            <person name="Larimer F."/>
            <person name="Detter C."/>
            <person name="Doggett N."/>
            <person name="Glavina T."/>
            <person name="Hawkins T."/>
            <person name="Richardson P."/>
            <person name="Lucas S."/>
            <person name="Kohara Y."/>
            <person name="Levine M."/>
            <person name="Satoh N."/>
            <person name="Rokhsar D.S."/>
        </authorList>
    </citation>
    <scope>NUCLEOTIDE SEQUENCE [LARGE SCALE GENOMIC DNA]</scope>
</reference>
<evidence type="ECO:0000313" key="1">
    <source>
        <dbReference type="Ensembl" id="ENSCINP00000032031.1"/>
    </source>
</evidence>
<reference evidence="1" key="2">
    <citation type="submission" date="2025-08" db="UniProtKB">
        <authorList>
            <consortium name="Ensembl"/>
        </authorList>
    </citation>
    <scope>IDENTIFICATION</scope>
</reference>
<dbReference type="AlphaFoldDB" id="H2XQU7"/>
<dbReference type="HOGENOM" id="CLU_1551050_0_0_1"/>
<dbReference type="Ensembl" id="ENSCINT00000033115.1">
    <property type="protein sequence ID" value="ENSCINP00000032031.1"/>
    <property type="gene ID" value="ENSCING00000020959.1"/>
</dbReference>
<protein>
    <submittedName>
        <fullName evidence="1">Uncharacterized protein</fullName>
    </submittedName>
</protein>
<evidence type="ECO:0000313" key="2">
    <source>
        <dbReference type="Proteomes" id="UP000008144"/>
    </source>
</evidence>